<organism evidence="2 3">
    <name type="scientific">Candidatus Aphodocola excrementigallinarum</name>
    <dbReference type="NCBI Taxonomy" id="2840670"/>
    <lineage>
        <taxon>Bacteria</taxon>
        <taxon>Bacillati</taxon>
        <taxon>Bacillota</taxon>
        <taxon>Bacilli</taxon>
        <taxon>Candidatus Aphodocola</taxon>
    </lineage>
</organism>
<evidence type="ECO:0000313" key="2">
    <source>
        <dbReference type="EMBL" id="HIU40298.1"/>
    </source>
</evidence>
<keyword evidence="1" id="KW-0472">Membrane</keyword>
<reference evidence="2" key="1">
    <citation type="submission" date="2020-10" db="EMBL/GenBank/DDBJ databases">
        <authorList>
            <person name="Gilroy R."/>
        </authorList>
    </citation>
    <scope>NUCLEOTIDE SEQUENCE</scope>
    <source>
        <strain evidence="2">CHK193-30670</strain>
    </source>
</reference>
<accession>A0A9D1IMZ1</accession>
<feature type="transmembrane region" description="Helical" evidence="1">
    <location>
        <begin position="150"/>
        <end position="173"/>
    </location>
</feature>
<dbReference type="EMBL" id="DVMT01000032">
    <property type="protein sequence ID" value="HIU40298.1"/>
    <property type="molecule type" value="Genomic_DNA"/>
</dbReference>
<name>A0A9D1IMZ1_9FIRM</name>
<evidence type="ECO:0000313" key="3">
    <source>
        <dbReference type="Proteomes" id="UP000824074"/>
    </source>
</evidence>
<keyword evidence="1" id="KW-1133">Transmembrane helix</keyword>
<comment type="caution">
    <text evidence="2">The sequence shown here is derived from an EMBL/GenBank/DDBJ whole genome shotgun (WGS) entry which is preliminary data.</text>
</comment>
<sequence length="311" mass="36296">MDNKDKDLKKALDDIFGSDFIEIDVKEKKEKENKQDAFLFFKDDSQEDFNKKAIKEVPKKDENNNLNVDSTSSVSLSNNLKELTNLSDNKDDINKQNKNEEFIISKEKDSNKIIPNKTQQAPNIPDVIKENNEDKKKKHGNKNPFSSKKIIIWFIVCFLIGITLIYLIVNFGFGVEKVMNCHQSAKDVGYEYTDEYKITYKKNEILYIESSYTYNALNDEYKNQIEFIKNERLPVVINTNGMDGFTYVYEVSDDSFKVNGYLDFSLFNFNEIDKINQDLMPISYFKFDSKTTYKSLISNFEKEGYECIPSK</sequence>
<proteinExistence type="predicted"/>
<protein>
    <submittedName>
        <fullName evidence="2">Uncharacterized protein</fullName>
    </submittedName>
</protein>
<dbReference type="SUPFAM" id="SSF160704">
    <property type="entry name" value="YehR-like"/>
    <property type="match status" value="1"/>
</dbReference>
<dbReference type="AlphaFoldDB" id="A0A9D1IMZ1"/>
<keyword evidence="1" id="KW-0812">Transmembrane</keyword>
<dbReference type="InterPro" id="IPR036699">
    <property type="entry name" value="YehR-like_sf"/>
</dbReference>
<dbReference type="Proteomes" id="UP000824074">
    <property type="component" value="Unassembled WGS sequence"/>
</dbReference>
<reference evidence="2" key="2">
    <citation type="journal article" date="2021" name="PeerJ">
        <title>Extensive microbial diversity within the chicken gut microbiome revealed by metagenomics and culture.</title>
        <authorList>
            <person name="Gilroy R."/>
            <person name="Ravi A."/>
            <person name="Getino M."/>
            <person name="Pursley I."/>
            <person name="Horton D.L."/>
            <person name="Alikhan N.F."/>
            <person name="Baker D."/>
            <person name="Gharbi K."/>
            <person name="Hall N."/>
            <person name="Watson M."/>
            <person name="Adriaenssens E.M."/>
            <person name="Foster-Nyarko E."/>
            <person name="Jarju S."/>
            <person name="Secka A."/>
            <person name="Antonio M."/>
            <person name="Oren A."/>
            <person name="Chaudhuri R.R."/>
            <person name="La Ragione R."/>
            <person name="Hildebrand F."/>
            <person name="Pallen M.J."/>
        </authorList>
    </citation>
    <scope>NUCLEOTIDE SEQUENCE</scope>
    <source>
        <strain evidence="2">CHK193-30670</strain>
    </source>
</reference>
<evidence type="ECO:0000256" key="1">
    <source>
        <dbReference type="SAM" id="Phobius"/>
    </source>
</evidence>
<gene>
    <name evidence="2" type="ORF">IAB68_03270</name>
</gene>